<dbReference type="SUPFAM" id="SSF56563">
    <property type="entry name" value="Major capsid protein gp5"/>
    <property type="match status" value="1"/>
</dbReference>
<comment type="caution">
    <text evidence="2">The sequence shown here is derived from an EMBL/GenBank/DDBJ whole genome shotgun (WGS) entry which is preliminary data.</text>
</comment>
<dbReference type="AlphaFoldDB" id="C0EBL0"/>
<comment type="subcellular location">
    <subcellularLocation>
        <location evidence="1">Virion</location>
    </subcellularLocation>
</comment>
<organism evidence="2 3">
    <name type="scientific">[Clostridium] methylpentosum DSM 5476</name>
    <dbReference type="NCBI Taxonomy" id="537013"/>
    <lineage>
        <taxon>Bacteria</taxon>
        <taxon>Bacillati</taxon>
        <taxon>Bacillota</taxon>
        <taxon>Clostridia</taxon>
        <taxon>Eubacteriales</taxon>
        <taxon>Oscillospiraceae</taxon>
        <taxon>Oscillospiraceae incertae sedis</taxon>
    </lineage>
</organism>
<reference evidence="2 3" key="2">
    <citation type="submission" date="2009-02" db="EMBL/GenBank/DDBJ databases">
        <title>Draft genome sequence of Clostridium methylpentosum (DSM 5476).</title>
        <authorList>
            <person name="Sudarsanam P."/>
            <person name="Ley R."/>
            <person name="Guruge J."/>
            <person name="Turnbaugh P.J."/>
            <person name="Mahowald M."/>
            <person name="Liep D."/>
            <person name="Gordon J."/>
        </authorList>
    </citation>
    <scope>NUCLEOTIDE SEQUENCE [LARGE SCALE GENOMIC DNA]</scope>
    <source>
        <strain evidence="2 3">DSM 5476</strain>
    </source>
</reference>
<dbReference type="Pfam" id="PF25209">
    <property type="entry name" value="Phage_capsid_4"/>
    <property type="match status" value="1"/>
</dbReference>
<dbReference type="eggNOG" id="ENOG502Z8R9">
    <property type="taxonomic scope" value="Bacteria"/>
</dbReference>
<dbReference type="Proteomes" id="UP000003340">
    <property type="component" value="Unassembled WGS sequence"/>
</dbReference>
<evidence type="ECO:0000313" key="3">
    <source>
        <dbReference type="Proteomes" id="UP000003340"/>
    </source>
</evidence>
<proteinExistence type="predicted"/>
<reference evidence="2 3" key="1">
    <citation type="submission" date="2009-01" db="EMBL/GenBank/DDBJ databases">
        <authorList>
            <person name="Fulton L."/>
            <person name="Clifton S."/>
            <person name="Fulton B."/>
            <person name="Xu J."/>
            <person name="Minx P."/>
            <person name="Pepin K.H."/>
            <person name="Johnson M."/>
            <person name="Bhonagiri V."/>
            <person name="Nash W.E."/>
            <person name="Mardis E.R."/>
            <person name="Wilson R.K."/>
        </authorList>
    </citation>
    <scope>NUCLEOTIDE SEQUENCE [LARGE SCALE GENOMIC DNA]</scope>
    <source>
        <strain evidence="2 3">DSM 5476</strain>
    </source>
</reference>
<sequence length="335" mass="36539">MNYETLKLEKGMYAVPGKNFTQVLEQLDPTANYGGTPLAGLDAYQRQLKRFDIKVAGAGSDAVQKFFQTSDSAALFPEYIARAVRQGMEEADVLGDVVATTTNIDSLDYRTITSVPTESQKEMNPVEEGATIPSTQVKLQENLVTLKKRGRMLEASYEAIKFQKLDLFTVTLRQIGAYLSKTLLKDAVTVLVSGDGNENPAEVVAAATAGKLTYDDLLTLWSKFDPYELNTLLVPPEVMLKMLSIAEFKDPLTGLNFQATGKLSTPLGASLIKTTAVPSGKIVALDRRCALEMVKASDVLIEYDKLIDKQLSRAAITAITGFAKIFTEASKVMTV</sequence>
<dbReference type="EMBL" id="ACEC01000043">
    <property type="protein sequence ID" value="EEG31128.1"/>
    <property type="molecule type" value="Genomic_DNA"/>
</dbReference>
<dbReference type="NCBIfam" id="TIGR01554">
    <property type="entry name" value="major_cap_HK97"/>
    <property type="match status" value="1"/>
</dbReference>
<evidence type="ECO:0008006" key="4">
    <source>
        <dbReference type="Google" id="ProtNLM"/>
    </source>
</evidence>
<dbReference type="InterPro" id="IPR024455">
    <property type="entry name" value="Phage_capsid"/>
</dbReference>
<protein>
    <recommendedName>
        <fullName evidence="4">Phage capsid family</fullName>
    </recommendedName>
</protein>
<name>C0EBL0_9FIRM</name>
<dbReference type="STRING" id="537013.CLOSTMETH_01228"/>
<dbReference type="HOGENOM" id="CLU_798563_0_0_9"/>
<gene>
    <name evidence="2" type="ORF">CLOSTMETH_01228</name>
</gene>
<accession>C0EBL0</accession>
<keyword evidence="3" id="KW-1185">Reference proteome</keyword>
<evidence type="ECO:0000256" key="1">
    <source>
        <dbReference type="ARBA" id="ARBA00004328"/>
    </source>
</evidence>
<evidence type="ECO:0000313" key="2">
    <source>
        <dbReference type="EMBL" id="EEG31128.1"/>
    </source>
</evidence>